<evidence type="ECO:0000313" key="3">
    <source>
        <dbReference type="Proteomes" id="UP000321424"/>
    </source>
</evidence>
<keyword evidence="1" id="KW-1133">Transmembrane helix</keyword>
<proteinExistence type="predicted"/>
<sequence>MLNDLIDEYGGHVIAEKFNMSWASRVSMDLSQLPGELASRYVKAQPGRREPVKSYSGGSGGEFLAASISVWLFSGFWVAVFGDDSASWTWLLILGNFVLVLASFLGLKAILQIKRADPPKFSRSDRQLLRAAEFKWPAERHELGHEYLNRECLEKEWDTAAVYSGHASDLAAYVWREAQLVGLAEMLCDEIRASRSWRSELLSVHRARIDLEAGIADINCRAHRVWLAHANTAKPRGRGIVAQAVADYGSAVEFAAEVAWDALVYRVLLLAEYLAAIAPIDIVLHDLELLNAATKYNPDSFVQQLHVDAALGEFETHELVRRAQEIWGICEDLAE</sequence>
<feature type="transmembrane region" description="Helical" evidence="1">
    <location>
        <begin position="88"/>
        <end position="111"/>
    </location>
</feature>
<dbReference type="AlphaFoldDB" id="A0A511MH52"/>
<reference evidence="2 3" key="1">
    <citation type="submission" date="2019-07" db="EMBL/GenBank/DDBJ databases">
        <title>Whole genome shotgun sequence of Nocardia ninae NBRC 108245.</title>
        <authorList>
            <person name="Hosoyama A."/>
            <person name="Uohara A."/>
            <person name="Ohji S."/>
            <person name="Ichikawa N."/>
        </authorList>
    </citation>
    <scope>NUCLEOTIDE SEQUENCE [LARGE SCALE GENOMIC DNA]</scope>
    <source>
        <strain evidence="2 3">NBRC 108245</strain>
    </source>
</reference>
<keyword evidence="1" id="KW-0812">Transmembrane</keyword>
<feature type="transmembrane region" description="Helical" evidence="1">
    <location>
        <begin position="63"/>
        <end position="82"/>
    </location>
</feature>
<dbReference type="EMBL" id="BJXA01000030">
    <property type="protein sequence ID" value="GEM39909.1"/>
    <property type="molecule type" value="Genomic_DNA"/>
</dbReference>
<protein>
    <submittedName>
        <fullName evidence="2">Uncharacterized protein</fullName>
    </submittedName>
</protein>
<comment type="caution">
    <text evidence="2">The sequence shown here is derived from an EMBL/GenBank/DDBJ whole genome shotgun (WGS) entry which is preliminary data.</text>
</comment>
<dbReference type="Proteomes" id="UP000321424">
    <property type="component" value="Unassembled WGS sequence"/>
</dbReference>
<gene>
    <name evidence="2" type="ORF">NN4_44280</name>
</gene>
<keyword evidence="3" id="KW-1185">Reference proteome</keyword>
<evidence type="ECO:0000256" key="1">
    <source>
        <dbReference type="SAM" id="Phobius"/>
    </source>
</evidence>
<name>A0A511MH52_9NOCA</name>
<keyword evidence="1" id="KW-0472">Membrane</keyword>
<accession>A0A511MH52</accession>
<organism evidence="2 3">
    <name type="scientific">Nocardia ninae NBRC 108245</name>
    <dbReference type="NCBI Taxonomy" id="1210091"/>
    <lineage>
        <taxon>Bacteria</taxon>
        <taxon>Bacillati</taxon>
        <taxon>Actinomycetota</taxon>
        <taxon>Actinomycetes</taxon>
        <taxon>Mycobacteriales</taxon>
        <taxon>Nocardiaceae</taxon>
        <taxon>Nocardia</taxon>
    </lineage>
</organism>
<evidence type="ECO:0000313" key="2">
    <source>
        <dbReference type="EMBL" id="GEM39909.1"/>
    </source>
</evidence>